<organism evidence="2">
    <name type="scientific">Octopus bimaculoides</name>
    <name type="common">California two-spotted octopus</name>
    <dbReference type="NCBI Taxonomy" id="37653"/>
    <lineage>
        <taxon>Eukaryota</taxon>
        <taxon>Metazoa</taxon>
        <taxon>Spiralia</taxon>
        <taxon>Lophotrochozoa</taxon>
        <taxon>Mollusca</taxon>
        <taxon>Cephalopoda</taxon>
        <taxon>Coleoidea</taxon>
        <taxon>Octopodiformes</taxon>
        <taxon>Octopoda</taxon>
        <taxon>Incirrata</taxon>
        <taxon>Octopodidae</taxon>
        <taxon>Octopus</taxon>
    </lineage>
</organism>
<feature type="region of interest" description="Disordered" evidence="1">
    <location>
        <begin position="36"/>
        <end position="60"/>
    </location>
</feature>
<sequence length="60" mass="7397">MRYAVWENHQNGTRKKTKSYKLKADRLEEKIKKPANYHTPTHTLYQDNYKHVQHQKHLHK</sequence>
<feature type="compositionally biased region" description="Basic residues" evidence="1">
    <location>
        <begin position="51"/>
        <end position="60"/>
    </location>
</feature>
<name>A0A0L8HP20_OCTBM</name>
<dbReference type="AlphaFoldDB" id="A0A0L8HP20"/>
<dbReference type="EMBL" id="KQ417748">
    <property type="protein sequence ID" value="KOF90485.1"/>
    <property type="molecule type" value="Genomic_DNA"/>
</dbReference>
<reference evidence="2" key="1">
    <citation type="submission" date="2015-07" db="EMBL/GenBank/DDBJ databases">
        <title>MeaNS - Measles Nucleotide Surveillance Program.</title>
        <authorList>
            <person name="Tran T."/>
            <person name="Druce J."/>
        </authorList>
    </citation>
    <scope>NUCLEOTIDE SEQUENCE</scope>
    <source>
        <strain evidence="2">UCB-OBI-ISO-001</strain>
        <tissue evidence="2">Gonad</tissue>
    </source>
</reference>
<gene>
    <name evidence="2" type="ORF">OCBIM_22011102mg</name>
</gene>
<protein>
    <submittedName>
        <fullName evidence="2">Uncharacterized protein</fullName>
    </submittedName>
</protein>
<evidence type="ECO:0000256" key="1">
    <source>
        <dbReference type="SAM" id="MobiDB-lite"/>
    </source>
</evidence>
<accession>A0A0L8HP20</accession>
<proteinExistence type="predicted"/>
<evidence type="ECO:0000313" key="2">
    <source>
        <dbReference type="EMBL" id="KOF90485.1"/>
    </source>
</evidence>